<dbReference type="Ensembl" id="ENSKMAT00000023012.1">
    <property type="protein sequence ID" value="ENSKMAP00000022723.1"/>
    <property type="gene ID" value="ENSKMAG00000016802.1"/>
</dbReference>
<dbReference type="Proteomes" id="UP000264800">
    <property type="component" value="Unplaced"/>
</dbReference>
<evidence type="ECO:0000313" key="15">
    <source>
        <dbReference type="Proteomes" id="UP000264800"/>
    </source>
</evidence>
<evidence type="ECO:0000256" key="6">
    <source>
        <dbReference type="ARBA" id="ARBA00023002"/>
    </source>
</evidence>
<feature type="binding site" description="axial binding residue" evidence="10">
    <location>
        <position position="430"/>
    </location>
    <ligand>
        <name>heme</name>
        <dbReference type="ChEBI" id="CHEBI:30413"/>
    </ligand>
    <ligandPart>
        <name>Fe</name>
        <dbReference type="ChEBI" id="CHEBI:18248"/>
    </ligandPart>
</feature>
<evidence type="ECO:0000256" key="9">
    <source>
        <dbReference type="ARBA" id="ARBA00023136"/>
    </source>
</evidence>
<reference evidence="14" key="3">
    <citation type="submission" date="2025-05" db="UniProtKB">
        <authorList>
            <consortium name="Ensembl"/>
        </authorList>
    </citation>
    <scope>IDENTIFICATION</scope>
</reference>
<keyword evidence="4 10" id="KW-0349">Heme</keyword>
<dbReference type="AlphaFoldDB" id="A0A2L0EBU9"/>
<dbReference type="EMBL" id="MF326116">
    <property type="protein sequence ID" value="AUX14911.1"/>
    <property type="molecule type" value="mRNA"/>
</dbReference>
<keyword evidence="8 11" id="KW-0503">Monooxygenase</keyword>
<comment type="similarity">
    <text evidence="3 11">Belongs to the cytochrome P450 family.</text>
</comment>
<evidence type="ECO:0000256" key="2">
    <source>
        <dbReference type="ARBA" id="ARBA00004370"/>
    </source>
</evidence>
<comment type="subcellular location">
    <subcellularLocation>
        <location evidence="2">Membrane</location>
    </subcellularLocation>
</comment>
<sequence length="485" mass="55703">MFVSVLLLSLCLLFIIFQLKPRRPKNFPPGPFTLPVLGNLLHLDNPLENLEKLRKSYGNVFSLFIGPRPTVVINGLKAMKEAIVVKAADFSGRPQDLLVNVVSQRKGVVLADYGPSWREHRRFALMTLRNFGLGKKSMEDRIHDELQYTIKILENSIGSTLSPRVMFHNTASNIICQVLFGKRYEYDDDVIKTIIWSFNELAKMANGLWALVYDSFPLCRNLPLPFRRAFKIYGSCQDIAMRLIDEHKKSRVPNEPRDFLDCYLDELDKRGDDGSSFSEERLSNYILDLRFAGTDTTSNTLLTGFLYLIHHPHVQERCQQEIDRVLQGKDRVSYEDRNDMPYVQAVTHEMQRVANTAPLSVFHSTTKDTELMGYSIPKGTMIIQNLTSVLKEEGQWKFPHEFNPENFLNEQGDFVKPEAFMPFSAGPRMCLGEGLARMELFLITVTLLRKFRFLWPEDAGEPDYTPIFGATLSPKPYNMKVQLRS</sequence>
<dbReference type="KEGG" id="kmr:119617479"/>
<keyword evidence="9" id="KW-0472">Membrane</keyword>
<reference evidence="13" key="1">
    <citation type="submission" date="2017-06" db="EMBL/GenBank/DDBJ databases">
        <authorList>
            <person name="Kim H.J."/>
            <person name="Triplett B.A."/>
        </authorList>
    </citation>
    <scope>NUCLEOTIDE SEQUENCE</scope>
</reference>
<organism evidence="13">
    <name type="scientific">Kryptolebias marmoratus</name>
    <name type="common">Mangrove killifish</name>
    <name type="synonym">Rivulus marmoratus</name>
    <dbReference type="NCBI Taxonomy" id="37003"/>
    <lineage>
        <taxon>Eukaryota</taxon>
        <taxon>Metazoa</taxon>
        <taxon>Chordata</taxon>
        <taxon>Craniata</taxon>
        <taxon>Vertebrata</taxon>
        <taxon>Euteleostomi</taxon>
        <taxon>Actinopterygii</taxon>
        <taxon>Neopterygii</taxon>
        <taxon>Teleostei</taxon>
        <taxon>Neoteleostei</taxon>
        <taxon>Acanthomorphata</taxon>
        <taxon>Ovalentaria</taxon>
        <taxon>Atherinomorphae</taxon>
        <taxon>Cyprinodontiformes</taxon>
        <taxon>Rivulidae</taxon>
        <taxon>Kryptolebias</taxon>
    </lineage>
</organism>
<reference evidence="13" key="2">
    <citation type="journal article" date="2018" name="BMC Genomics">
        <title>Identification of 74 cytochrome P450 genes and co-localized cytochrome P450 genes of the CYP2K, CYP5A, and CYP46A subfamilies in the mangrove killifish Kryptolebias marmoratus.</title>
        <authorList>
            <person name="Lee B.Y."/>
            <person name="Kim D.H."/>
            <person name="Kim H.S."/>
            <person name="Kim B.M."/>
            <person name="Han J."/>
            <person name="Lee J.S."/>
        </authorList>
    </citation>
    <scope>NUCLEOTIDE SEQUENCE</scope>
</reference>
<name>A0A2L0EBU9_KRYMA</name>
<dbReference type="InterPro" id="IPR001128">
    <property type="entry name" value="Cyt_P450"/>
</dbReference>
<dbReference type="PRINTS" id="PR00385">
    <property type="entry name" value="P450"/>
</dbReference>
<dbReference type="PROSITE" id="PS00086">
    <property type="entry name" value="CYTOCHROME_P450"/>
    <property type="match status" value="1"/>
</dbReference>
<dbReference type="GeneID" id="119617479"/>
<dbReference type="InterPro" id="IPR017972">
    <property type="entry name" value="Cyt_P450_CS"/>
</dbReference>
<evidence type="ECO:0000256" key="12">
    <source>
        <dbReference type="SAM" id="SignalP"/>
    </source>
</evidence>
<evidence type="ECO:0000256" key="8">
    <source>
        <dbReference type="ARBA" id="ARBA00023033"/>
    </source>
</evidence>
<proteinExistence type="evidence at transcript level"/>
<dbReference type="GO" id="GO:0020037">
    <property type="term" value="F:heme binding"/>
    <property type="evidence" value="ECO:0007669"/>
    <property type="project" value="InterPro"/>
</dbReference>
<evidence type="ECO:0000256" key="7">
    <source>
        <dbReference type="ARBA" id="ARBA00023004"/>
    </source>
</evidence>
<dbReference type="InterPro" id="IPR036396">
    <property type="entry name" value="Cyt_P450_sf"/>
</dbReference>
<evidence type="ECO:0000256" key="4">
    <source>
        <dbReference type="ARBA" id="ARBA00022617"/>
    </source>
</evidence>
<evidence type="ECO:0000256" key="10">
    <source>
        <dbReference type="PIRSR" id="PIRSR602401-1"/>
    </source>
</evidence>
<evidence type="ECO:0000256" key="11">
    <source>
        <dbReference type="RuleBase" id="RU000461"/>
    </source>
</evidence>
<dbReference type="STRING" id="37003.ENSKMAP00000022723"/>
<comment type="cofactor">
    <cofactor evidence="1 10">
        <name>heme</name>
        <dbReference type="ChEBI" id="CHEBI:30413"/>
    </cofactor>
</comment>
<keyword evidence="15" id="KW-1185">Reference proteome</keyword>
<feature type="signal peptide" evidence="12">
    <location>
        <begin position="1"/>
        <end position="21"/>
    </location>
</feature>
<dbReference type="InterPro" id="IPR050182">
    <property type="entry name" value="Cytochrome_P450_fam2"/>
</dbReference>
<dbReference type="OMA" id="FTDLFCA"/>
<keyword evidence="7 10" id="KW-0408">Iron</keyword>
<keyword evidence="6 11" id="KW-0560">Oxidoreductase</keyword>
<dbReference type="GeneTree" id="ENSGT00940000163301"/>
<evidence type="ECO:0000256" key="3">
    <source>
        <dbReference type="ARBA" id="ARBA00010617"/>
    </source>
</evidence>
<dbReference type="PANTHER" id="PTHR24300">
    <property type="entry name" value="CYTOCHROME P450 508A4-RELATED"/>
    <property type="match status" value="1"/>
</dbReference>
<keyword evidence="12" id="KW-0732">Signal</keyword>
<dbReference type="SUPFAM" id="SSF48264">
    <property type="entry name" value="Cytochrome P450"/>
    <property type="match status" value="1"/>
</dbReference>
<keyword evidence="5 10" id="KW-0479">Metal-binding</keyword>
<accession>A0A2L0EBU9</accession>
<dbReference type="Gene3D" id="1.10.630.10">
    <property type="entry name" value="Cytochrome P450"/>
    <property type="match status" value="1"/>
</dbReference>
<dbReference type="FunFam" id="1.10.630.10:FF:000004">
    <property type="entry name" value="cytochrome P450 2D15 isoform X1"/>
    <property type="match status" value="1"/>
</dbReference>
<evidence type="ECO:0000313" key="13">
    <source>
        <dbReference type="EMBL" id="AUX14911.1"/>
    </source>
</evidence>
<dbReference type="GO" id="GO:0006082">
    <property type="term" value="P:organic acid metabolic process"/>
    <property type="evidence" value="ECO:0007669"/>
    <property type="project" value="TreeGrafter"/>
</dbReference>
<dbReference type="GO" id="GO:0005506">
    <property type="term" value="F:iron ion binding"/>
    <property type="evidence" value="ECO:0007669"/>
    <property type="project" value="InterPro"/>
</dbReference>
<dbReference type="GO" id="GO:0006805">
    <property type="term" value="P:xenobiotic metabolic process"/>
    <property type="evidence" value="ECO:0007669"/>
    <property type="project" value="TreeGrafter"/>
</dbReference>
<evidence type="ECO:0000256" key="1">
    <source>
        <dbReference type="ARBA" id="ARBA00001971"/>
    </source>
</evidence>
<dbReference type="Pfam" id="PF00067">
    <property type="entry name" value="p450"/>
    <property type="match status" value="1"/>
</dbReference>
<dbReference type="OrthoDB" id="2789670at2759"/>
<dbReference type="PANTHER" id="PTHR24300:SF327">
    <property type="entry name" value="CYTOCHROME P450 2F2-RELATED"/>
    <property type="match status" value="1"/>
</dbReference>
<dbReference type="RefSeq" id="XP_037834365.1">
    <property type="nucleotide sequence ID" value="XM_037978437.1"/>
</dbReference>
<protein>
    <submittedName>
        <fullName evidence="13">Cytochrome p450 CYP2X27</fullName>
    </submittedName>
</protein>
<dbReference type="InterPro" id="IPR002401">
    <property type="entry name" value="Cyt_P450_E_grp-I"/>
</dbReference>
<dbReference type="GO" id="GO:0016712">
    <property type="term" value="F:oxidoreductase activity, acting on paired donors, with incorporation or reduction of molecular oxygen, reduced flavin or flavoprotein as one donor, and incorporation of one atom of oxygen"/>
    <property type="evidence" value="ECO:0007669"/>
    <property type="project" value="TreeGrafter"/>
</dbReference>
<dbReference type="PRINTS" id="PR00463">
    <property type="entry name" value="EP450I"/>
</dbReference>
<evidence type="ECO:0000313" key="14">
    <source>
        <dbReference type="Ensembl" id="ENSKMAP00000022723.1"/>
    </source>
</evidence>
<feature type="chain" id="PRO_5044576934" evidence="12">
    <location>
        <begin position="22"/>
        <end position="485"/>
    </location>
</feature>
<evidence type="ECO:0000256" key="5">
    <source>
        <dbReference type="ARBA" id="ARBA00022723"/>
    </source>
</evidence>
<dbReference type="GO" id="GO:0016020">
    <property type="term" value="C:membrane"/>
    <property type="evidence" value="ECO:0007669"/>
    <property type="project" value="UniProtKB-SubCell"/>
</dbReference>
<dbReference type="GO" id="GO:0005737">
    <property type="term" value="C:cytoplasm"/>
    <property type="evidence" value="ECO:0007669"/>
    <property type="project" value="TreeGrafter"/>
</dbReference>